<evidence type="ECO:0000313" key="3">
    <source>
        <dbReference type="Proteomes" id="UP000233786"/>
    </source>
</evidence>
<keyword evidence="1" id="KW-0812">Transmembrane</keyword>
<keyword evidence="1" id="KW-0472">Membrane</keyword>
<reference evidence="2" key="1">
    <citation type="submission" date="2017-12" db="EMBL/GenBank/DDBJ databases">
        <title>Sequencing the genomes of 1000 Actinobacteria strains.</title>
        <authorList>
            <person name="Klenk H.-P."/>
        </authorList>
    </citation>
    <scope>NUCLEOTIDE SEQUENCE [LARGE SCALE GENOMIC DNA]</scope>
    <source>
        <strain evidence="2">DSM 44228</strain>
    </source>
</reference>
<keyword evidence="3" id="KW-1185">Reference proteome</keyword>
<proteinExistence type="predicted"/>
<keyword evidence="1" id="KW-1133">Transmembrane helix</keyword>
<name>A0A2N3Y0Y1_SACSN</name>
<accession>A0A2N3Y0Y1</accession>
<dbReference type="AlphaFoldDB" id="A0A2N3Y0Y1"/>
<evidence type="ECO:0000256" key="1">
    <source>
        <dbReference type="SAM" id="Phobius"/>
    </source>
</evidence>
<comment type="caution">
    <text evidence="2">The sequence shown here is derived from an EMBL/GenBank/DDBJ whole genome shotgun (WGS) entry which is preliminary data.</text>
</comment>
<evidence type="ECO:0000313" key="2">
    <source>
        <dbReference type="EMBL" id="PKW16575.1"/>
    </source>
</evidence>
<feature type="transmembrane region" description="Helical" evidence="1">
    <location>
        <begin position="6"/>
        <end position="26"/>
    </location>
</feature>
<sequence length="32" mass="3473">MKGDVMADLAFVALTIVVFVVLALVIRAVERL</sequence>
<dbReference type="STRING" id="994479.GCA_000194155_07364"/>
<protein>
    <submittedName>
        <fullName evidence="2">Uncharacterized protein</fullName>
    </submittedName>
</protein>
<dbReference type="EMBL" id="PJNB01000001">
    <property type="protein sequence ID" value="PKW16575.1"/>
    <property type="molecule type" value="Genomic_DNA"/>
</dbReference>
<gene>
    <name evidence="2" type="ORF">A8926_4417</name>
</gene>
<organism evidence="2 3">
    <name type="scientific">Saccharopolyspora spinosa</name>
    <dbReference type="NCBI Taxonomy" id="60894"/>
    <lineage>
        <taxon>Bacteria</taxon>
        <taxon>Bacillati</taxon>
        <taxon>Actinomycetota</taxon>
        <taxon>Actinomycetes</taxon>
        <taxon>Pseudonocardiales</taxon>
        <taxon>Pseudonocardiaceae</taxon>
        <taxon>Saccharopolyspora</taxon>
    </lineage>
</organism>
<dbReference type="Proteomes" id="UP000233786">
    <property type="component" value="Unassembled WGS sequence"/>
</dbReference>